<dbReference type="Proteomes" id="UP001500893">
    <property type="component" value="Unassembled WGS sequence"/>
</dbReference>
<gene>
    <name evidence="4" type="ORF">GCM10010521_10530</name>
</gene>
<feature type="transmembrane region" description="Helical" evidence="2">
    <location>
        <begin position="81"/>
        <end position="99"/>
    </location>
</feature>
<feature type="transmembrane region" description="Helical" evidence="2">
    <location>
        <begin position="165"/>
        <end position="185"/>
    </location>
</feature>
<reference evidence="5" key="1">
    <citation type="journal article" date="2019" name="Int. J. Syst. Evol. Microbiol.">
        <title>The Global Catalogue of Microorganisms (GCM) 10K type strain sequencing project: providing services to taxonomists for standard genome sequencing and annotation.</title>
        <authorList>
            <consortium name="The Broad Institute Genomics Platform"/>
            <consortium name="The Broad Institute Genome Sequencing Center for Infectious Disease"/>
            <person name="Wu L."/>
            <person name="Ma J."/>
        </authorList>
    </citation>
    <scope>NUCLEOTIDE SEQUENCE [LARGE SCALE GENOMIC DNA]</scope>
    <source>
        <strain evidence="5">JCM 11574</strain>
    </source>
</reference>
<sequence length="444" mass="47502">MFRDDYGFLGGLTVVAAVLGGAAWWGARRWRAEHAFWWLPFVFCLTGVLGVTLALRSGEGGGAAECVIDHQLTEPLHTTQGQWNLAMFVPVGLFGTLALRRPVPVLAGVLALPCLIELTQAVAPFAGGICDSADVEMNVGGGLTGLAVGLLAVRGRVAWRAGARSALVLLGVLGLLGAVTVRTAVTLNHVDGSSVRDADGDERTAAERAVRQAFGDRYRVGRVQISPGLDGYNGWMHIHFAGGFTGDLMWPGGRRLTVFTNTVHPSEAGFPVPGASRPRTTEDAYRIARTYMRAQYPWAASASWHATRVVHDSEGAGWVTSWRFKERGVEMPRSLDVRLNSAGRVFGLSVDLGPRHLDLPALLISARRAEEIVREDQNKGRTDASGPRVHAGPLMTERTRGNTGPWRAIWSVAVTDTGCVPDADGNGCEPSTVEVDARTGALLG</sequence>
<organism evidence="4 5">
    <name type="scientific">Streptomyces rameus</name>
    <dbReference type="NCBI Taxonomy" id="68261"/>
    <lineage>
        <taxon>Bacteria</taxon>
        <taxon>Bacillati</taxon>
        <taxon>Actinomycetota</taxon>
        <taxon>Actinomycetes</taxon>
        <taxon>Kitasatosporales</taxon>
        <taxon>Streptomycetaceae</taxon>
        <taxon>Streptomyces</taxon>
    </lineage>
</organism>
<feature type="domain" description="VanZ-like" evidence="3">
    <location>
        <begin position="82"/>
        <end position="149"/>
    </location>
</feature>
<feature type="region of interest" description="Disordered" evidence="1">
    <location>
        <begin position="374"/>
        <end position="400"/>
    </location>
</feature>
<dbReference type="Pfam" id="PF04892">
    <property type="entry name" value="VanZ"/>
    <property type="match status" value="1"/>
</dbReference>
<keyword evidence="2" id="KW-0472">Membrane</keyword>
<keyword evidence="5" id="KW-1185">Reference proteome</keyword>
<comment type="caution">
    <text evidence="4">The sequence shown here is derived from an EMBL/GenBank/DDBJ whole genome shotgun (WGS) entry which is preliminary data.</text>
</comment>
<dbReference type="EMBL" id="BAAAVM010000011">
    <property type="protein sequence ID" value="GAA3125763.1"/>
    <property type="molecule type" value="Genomic_DNA"/>
</dbReference>
<feature type="transmembrane region" description="Helical" evidence="2">
    <location>
        <begin position="106"/>
        <end position="129"/>
    </location>
</feature>
<proteinExistence type="predicted"/>
<evidence type="ECO:0000313" key="5">
    <source>
        <dbReference type="Proteomes" id="UP001500893"/>
    </source>
</evidence>
<feature type="transmembrane region" description="Helical" evidence="2">
    <location>
        <begin position="6"/>
        <end position="25"/>
    </location>
</feature>
<feature type="transmembrane region" description="Helical" evidence="2">
    <location>
        <begin position="37"/>
        <end position="55"/>
    </location>
</feature>
<keyword evidence="2" id="KW-1133">Transmembrane helix</keyword>
<accession>A0ABP6MW50</accession>
<name>A0ABP6MW50_9ACTN</name>
<evidence type="ECO:0000256" key="2">
    <source>
        <dbReference type="SAM" id="Phobius"/>
    </source>
</evidence>
<evidence type="ECO:0000256" key="1">
    <source>
        <dbReference type="SAM" id="MobiDB-lite"/>
    </source>
</evidence>
<evidence type="ECO:0000313" key="4">
    <source>
        <dbReference type="EMBL" id="GAA3125763.1"/>
    </source>
</evidence>
<dbReference type="InterPro" id="IPR006976">
    <property type="entry name" value="VanZ-like"/>
</dbReference>
<feature type="transmembrane region" description="Helical" evidence="2">
    <location>
        <begin position="135"/>
        <end position="153"/>
    </location>
</feature>
<keyword evidence="2" id="KW-0812">Transmembrane</keyword>
<protein>
    <recommendedName>
        <fullName evidence="3">VanZ-like domain-containing protein</fullName>
    </recommendedName>
</protein>
<evidence type="ECO:0000259" key="3">
    <source>
        <dbReference type="Pfam" id="PF04892"/>
    </source>
</evidence>